<organism evidence="2 3">
    <name type="scientific">Stenomitos frigidus ULC18</name>
    <dbReference type="NCBI Taxonomy" id="2107698"/>
    <lineage>
        <taxon>Bacteria</taxon>
        <taxon>Bacillati</taxon>
        <taxon>Cyanobacteriota</taxon>
        <taxon>Cyanophyceae</taxon>
        <taxon>Leptolyngbyales</taxon>
        <taxon>Leptolyngbyaceae</taxon>
        <taxon>Stenomitos</taxon>
    </lineage>
</organism>
<name>A0A2T1EKM2_9CYAN</name>
<dbReference type="EMBL" id="PVWK01000020">
    <property type="protein sequence ID" value="PSB33241.1"/>
    <property type="molecule type" value="Genomic_DNA"/>
</dbReference>
<sequence>MRTRPEASLRDKRSERVKWTYQTDRTTTDGVVFAWLLKQGNRRSGKERANEAVKAFYSAFAYRDLPGTPAALAREIAIQALWALVGRILSLADAFDLDLMPVAAALSYSRPVTHPSGVPLPTAKALEAATQSDQAAVTPVENPDDYDSDDAMFG</sequence>
<dbReference type="AlphaFoldDB" id="A0A2T1EKM2"/>
<evidence type="ECO:0000313" key="2">
    <source>
        <dbReference type="EMBL" id="PSB33241.1"/>
    </source>
</evidence>
<dbReference type="Proteomes" id="UP000239576">
    <property type="component" value="Unassembled WGS sequence"/>
</dbReference>
<feature type="region of interest" description="Disordered" evidence="1">
    <location>
        <begin position="129"/>
        <end position="154"/>
    </location>
</feature>
<comment type="caution">
    <text evidence="2">The sequence shown here is derived from an EMBL/GenBank/DDBJ whole genome shotgun (WGS) entry which is preliminary data.</text>
</comment>
<gene>
    <name evidence="2" type="ORF">C7B82_04600</name>
</gene>
<proteinExistence type="predicted"/>
<accession>A0A2T1EKM2</accession>
<evidence type="ECO:0000313" key="3">
    <source>
        <dbReference type="Proteomes" id="UP000239576"/>
    </source>
</evidence>
<protein>
    <submittedName>
        <fullName evidence="2">Uncharacterized protein</fullName>
    </submittedName>
</protein>
<feature type="compositionally biased region" description="Acidic residues" evidence="1">
    <location>
        <begin position="142"/>
        <end position="154"/>
    </location>
</feature>
<keyword evidence="3" id="KW-1185">Reference proteome</keyword>
<dbReference type="RefSeq" id="WP_106255142.1">
    <property type="nucleotide sequence ID" value="NZ_CAWNSW010000120.1"/>
</dbReference>
<evidence type="ECO:0000256" key="1">
    <source>
        <dbReference type="SAM" id="MobiDB-lite"/>
    </source>
</evidence>
<reference evidence="3" key="1">
    <citation type="submission" date="2018-02" db="EMBL/GenBank/DDBJ databases">
        <authorList>
            <person name="Moore K."/>
            <person name="Momper L."/>
        </authorList>
    </citation>
    <scope>NUCLEOTIDE SEQUENCE [LARGE SCALE GENOMIC DNA]</scope>
    <source>
        <strain evidence="3">ULC18</strain>
    </source>
</reference>
<reference evidence="2 3" key="2">
    <citation type="submission" date="2018-03" db="EMBL/GenBank/DDBJ databases">
        <title>The ancient ancestry and fast evolution of plastids.</title>
        <authorList>
            <person name="Moore K.R."/>
            <person name="Magnabosco C."/>
            <person name="Momper L."/>
            <person name="Gold D.A."/>
            <person name="Bosak T."/>
            <person name="Fournier G.P."/>
        </authorList>
    </citation>
    <scope>NUCLEOTIDE SEQUENCE [LARGE SCALE GENOMIC DNA]</scope>
    <source>
        <strain evidence="2 3">ULC18</strain>
    </source>
</reference>